<dbReference type="GO" id="GO:0005829">
    <property type="term" value="C:cytosol"/>
    <property type="evidence" value="ECO:0007669"/>
    <property type="project" value="TreeGrafter"/>
</dbReference>
<evidence type="ECO:0000313" key="5">
    <source>
        <dbReference type="EMBL" id="GHA15009.1"/>
    </source>
</evidence>
<evidence type="ECO:0000256" key="2">
    <source>
        <dbReference type="ARBA" id="ARBA00023125"/>
    </source>
</evidence>
<sequence>MALQKSHIQNRLLRYLEAEDFEAISGYLEPVRLIHKQDILAAGEDADFCYFPDTGIGSLMAVSTEGNRVEVGLIGRDGVLPVAPVLGVRRSSTKIIMQVPGQGHRIPVHTMMMMLDERAGLRKAFLNFAHTLWLQTAHTAQSNAIHKVTERLARWILMCHDRVDDGDIELTHEFIALMLAVRRPSVTESLHILEGAHMIRSRRGVITVLDREALELFAQDAYGTPEREYQELLGPLR</sequence>
<protein>
    <submittedName>
        <fullName evidence="5">Crp/Fnr family transcriptional regulator</fullName>
    </submittedName>
</protein>
<dbReference type="SUPFAM" id="SSF51206">
    <property type="entry name" value="cAMP-binding domain-like"/>
    <property type="match status" value="1"/>
</dbReference>
<evidence type="ECO:0000259" key="4">
    <source>
        <dbReference type="SMART" id="SM00100"/>
    </source>
</evidence>
<dbReference type="Proteomes" id="UP000646579">
    <property type="component" value="Unassembled WGS sequence"/>
</dbReference>
<organism evidence="5 6">
    <name type="scientific">Devosia pacifica</name>
    <dbReference type="NCBI Taxonomy" id="1335967"/>
    <lineage>
        <taxon>Bacteria</taxon>
        <taxon>Pseudomonadati</taxon>
        <taxon>Pseudomonadota</taxon>
        <taxon>Alphaproteobacteria</taxon>
        <taxon>Hyphomicrobiales</taxon>
        <taxon>Devosiaceae</taxon>
        <taxon>Devosia</taxon>
    </lineage>
</organism>
<dbReference type="GO" id="GO:0003700">
    <property type="term" value="F:DNA-binding transcription factor activity"/>
    <property type="evidence" value="ECO:0007669"/>
    <property type="project" value="TreeGrafter"/>
</dbReference>
<dbReference type="InterPro" id="IPR000595">
    <property type="entry name" value="cNMP-bd_dom"/>
</dbReference>
<evidence type="ECO:0000256" key="1">
    <source>
        <dbReference type="ARBA" id="ARBA00023015"/>
    </source>
</evidence>
<evidence type="ECO:0000256" key="3">
    <source>
        <dbReference type="ARBA" id="ARBA00023163"/>
    </source>
</evidence>
<keyword evidence="6" id="KW-1185">Reference proteome</keyword>
<name>A0A918RXM7_9HYPH</name>
<dbReference type="PANTHER" id="PTHR24567">
    <property type="entry name" value="CRP FAMILY TRANSCRIPTIONAL REGULATORY PROTEIN"/>
    <property type="match status" value="1"/>
</dbReference>
<dbReference type="Gene3D" id="2.60.120.10">
    <property type="entry name" value="Jelly Rolls"/>
    <property type="match status" value="1"/>
</dbReference>
<feature type="domain" description="Cyclic nucleotide-binding" evidence="4">
    <location>
        <begin position="12"/>
        <end position="130"/>
    </location>
</feature>
<dbReference type="InterPro" id="IPR050397">
    <property type="entry name" value="Env_Response_Regulators"/>
</dbReference>
<dbReference type="SMART" id="SM00100">
    <property type="entry name" value="cNMP"/>
    <property type="match status" value="1"/>
</dbReference>
<dbReference type="SUPFAM" id="SSF46785">
    <property type="entry name" value="Winged helix' DNA-binding domain"/>
    <property type="match status" value="1"/>
</dbReference>
<gene>
    <name evidence="5" type="ORF">GCM10007989_07190</name>
</gene>
<accession>A0A918RXM7</accession>
<dbReference type="InterPro" id="IPR036390">
    <property type="entry name" value="WH_DNA-bd_sf"/>
</dbReference>
<dbReference type="InterPro" id="IPR014710">
    <property type="entry name" value="RmlC-like_jellyroll"/>
</dbReference>
<proteinExistence type="predicted"/>
<dbReference type="Pfam" id="PF13545">
    <property type="entry name" value="HTH_Crp_2"/>
    <property type="match status" value="1"/>
</dbReference>
<reference evidence="5" key="2">
    <citation type="submission" date="2020-09" db="EMBL/GenBank/DDBJ databases">
        <authorList>
            <person name="Sun Q."/>
            <person name="Kim S."/>
        </authorList>
    </citation>
    <scope>NUCLEOTIDE SEQUENCE</scope>
    <source>
        <strain evidence="5">KCTC 32437</strain>
    </source>
</reference>
<dbReference type="EMBL" id="BMZE01000001">
    <property type="protein sequence ID" value="GHA15009.1"/>
    <property type="molecule type" value="Genomic_DNA"/>
</dbReference>
<dbReference type="AlphaFoldDB" id="A0A918RXM7"/>
<keyword evidence="3" id="KW-0804">Transcription</keyword>
<dbReference type="GO" id="GO:0003677">
    <property type="term" value="F:DNA binding"/>
    <property type="evidence" value="ECO:0007669"/>
    <property type="project" value="UniProtKB-KW"/>
</dbReference>
<keyword evidence="1" id="KW-0805">Transcription regulation</keyword>
<dbReference type="RefSeq" id="WP_189423506.1">
    <property type="nucleotide sequence ID" value="NZ_BMZE01000001.1"/>
</dbReference>
<dbReference type="Gene3D" id="1.10.10.10">
    <property type="entry name" value="Winged helix-like DNA-binding domain superfamily/Winged helix DNA-binding domain"/>
    <property type="match status" value="1"/>
</dbReference>
<dbReference type="InterPro" id="IPR018490">
    <property type="entry name" value="cNMP-bd_dom_sf"/>
</dbReference>
<dbReference type="InterPro" id="IPR036388">
    <property type="entry name" value="WH-like_DNA-bd_sf"/>
</dbReference>
<evidence type="ECO:0000313" key="6">
    <source>
        <dbReference type="Proteomes" id="UP000646579"/>
    </source>
</evidence>
<dbReference type="CDD" id="cd00038">
    <property type="entry name" value="CAP_ED"/>
    <property type="match status" value="1"/>
</dbReference>
<dbReference type="InterPro" id="IPR012318">
    <property type="entry name" value="HTH_CRP"/>
</dbReference>
<dbReference type="PANTHER" id="PTHR24567:SF74">
    <property type="entry name" value="HTH-TYPE TRANSCRIPTIONAL REGULATOR ARCR"/>
    <property type="match status" value="1"/>
</dbReference>
<comment type="caution">
    <text evidence="5">The sequence shown here is derived from an EMBL/GenBank/DDBJ whole genome shotgun (WGS) entry which is preliminary data.</text>
</comment>
<keyword evidence="2" id="KW-0238">DNA-binding</keyword>
<reference evidence="5" key="1">
    <citation type="journal article" date="2014" name="Int. J. Syst. Evol. Microbiol.">
        <title>Complete genome sequence of Corynebacterium casei LMG S-19264T (=DSM 44701T), isolated from a smear-ripened cheese.</title>
        <authorList>
            <consortium name="US DOE Joint Genome Institute (JGI-PGF)"/>
            <person name="Walter F."/>
            <person name="Albersmeier A."/>
            <person name="Kalinowski J."/>
            <person name="Ruckert C."/>
        </authorList>
    </citation>
    <scope>NUCLEOTIDE SEQUENCE</scope>
    <source>
        <strain evidence="5">KCTC 32437</strain>
    </source>
</reference>